<evidence type="ECO:0000259" key="3">
    <source>
        <dbReference type="PROSITE" id="PS51186"/>
    </source>
</evidence>
<dbReference type="Pfam" id="PF00583">
    <property type="entry name" value="Acetyltransf_1"/>
    <property type="match status" value="1"/>
</dbReference>
<evidence type="ECO:0000313" key="4">
    <source>
        <dbReference type="EMBL" id="MYL69624.1"/>
    </source>
</evidence>
<evidence type="ECO:0000256" key="2">
    <source>
        <dbReference type="ARBA" id="ARBA00023315"/>
    </source>
</evidence>
<sequence length="272" mass="30987">MVMKILPMKDCPFKDALTSLNEGFQDYQVQMQFDLDGLIQMMSSKRLSPAFSFLAYDGEKPVGIVLNGIQEIDGIKTAYNGGTAVHPSYRKRGVGRLLVHSSLSMYEKEKASVATLEAISDNHGAIALYERYGYQVMDHLHIMKSTPVGYTVKNMPHLESMDEGDWKERMSNGDYPWQNQPFSIEKGEFFKVTDGEATIGHVFFTRHDNEHLTLFQVHSENKGKECLKTLRSTYPDAVITAFNIPEKSPAYRALKEEGFETRLQQVWMKKLL</sequence>
<dbReference type="PROSITE" id="PS51186">
    <property type="entry name" value="GNAT"/>
    <property type="match status" value="1"/>
</dbReference>
<dbReference type="Gene3D" id="3.40.630.30">
    <property type="match status" value="1"/>
</dbReference>
<dbReference type="InterPro" id="IPR000182">
    <property type="entry name" value="GNAT_dom"/>
</dbReference>
<comment type="caution">
    <text evidence="4">The sequence shown here is derived from an EMBL/GenBank/DDBJ whole genome shotgun (WGS) entry which is preliminary data.</text>
</comment>
<dbReference type="PANTHER" id="PTHR43420:SF44">
    <property type="entry name" value="ACETYLTRANSFERASE YPEA"/>
    <property type="match status" value="1"/>
</dbReference>
<organism evidence="4 5">
    <name type="scientific">Halobacillus litoralis</name>
    <dbReference type="NCBI Taxonomy" id="45668"/>
    <lineage>
        <taxon>Bacteria</taxon>
        <taxon>Bacillati</taxon>
        <taxon>Bacillota</taxon>
        <taxon>Bacilli</taxon>
        <taxon>Bacillales</taxon>
        <taxon>Bacillaceae</taxon>
        <taxon>Halobacillus</taxon>
    </lineage>
</organism>
<evidence type="ECO:0000313" key="5">
    <source>
        <dbReference type="Proteomes" id="UP000450457"/>
    </source>
</evidence>
<keyword evidence="2" id="KW-0012">Acyltransferase</keyword>
<proteinExistence type="predicted"/>
<dbReference type="EMBL" id="WMFA01000001">
    <property type="protein sequence ID" value="MYL69624.1"/>
    <property type="molecule type" value="Genomic_DNA"/>
</dbReference>
<accession>A0A845F745</accession>
<dbReference type="InterPro" id="IPR050680">
    <property type="entry name" value="YpeA/RimI_acetyltransf"/>
</dbReference>
<dbReference type="GO" id="GO:0016747">
    <property type="term" value="F:acyltransferase activity, transferring groups other than amino-acyl groups"/>
    <property type="evidence" value="ECO:0007669"/>
    <property type="project" value="InterPro"/>
</dbReference>
<dbReference type="AlphaFoldDB" id="A0A845F745"/>
<protein>
    <submittedName>
        <fullName evidence="4">GNAT family N-acetyltransferase</fullName>
    </submittedName>
</protein>
<name>A0A845F745_9BACI</name>
<keyword evidence="1 4" id="KW-0808">Transferase</keyword>
<dbReference type="Proteomes" id="UP000450457">
    <property type="component" value="Unassembled WGS sequence"/>
</dbReference>
<dbReference type="PANTHER" id="PTHR43420">
    <property type="entry name" value="ACETYLTRANSFERASE"/>
    <property type="match status" value="1"/>
</dbReference>
<dbReference type="InterPro" id="IPR016181">
    <property type="entry name" value="Acyl_CoA_acyltransferase"/>
</dbReference>
<dbReference type="CDD" id="cd04301">
    <property type="entry name" value="NAT_SF"/>
    <property type="match status" value="1"/>
</dbReference>
<dbReference type="SUPFAM" id="SSF55729">
    <property type="entry name" value="Acyl-CoA N-acyltransferases (Nat)"/>
    <property type="match status" value="1"/>
</dbReference>
<reference evidence="4 5" key="1">
    <citation type="submission" date="2019-11" db="EMBL/GenBank/DDBJ databases">
        <title>Genome sequences of 17 halophilic strains isolated from different environments.</title>
        <authorList>
            <person name="Furrow R.E."/>
        </authorList>
    </citation>
    <scope>NUCLEOTIDE SEQUENCE [LARGE SCALE GENOMIC DNA]</scope>
    <source>
        <strain evidence="4 5">SL-4</strain>
    </source>
</reference>
<gene>
    <name evidence="4" type="ORF">GLW00_02110</name>
</gene>
<evidence type="ECO:0000256" key="1">
    <source>
        <dbReference type="ARBA" id="ARBA00022679"/>
    </source>
</evidence>
<feature type="domain" description="N-acetyltransferase" evidence="3">
    <location>
        <begin position="3"/>
        <end position="156"/>
    </location>
</feature>